<dbReference type="EMBL" id="CP080429">
    <property type="protein sequence ID" value="QYJ68630.1"/>
    <property type="molecule type" value="Genomic_DNA"/>
</dbReference>
<dbReference type="RefSeq" id="WP_220640970.1">
    <property type="nucleotide sequence ID" value="NZ_CP080429.1"/>
</dbReference>
<gene>
    <name evidence="1" type="ORF">K1I41_01770</name>
</gene>
<protein>
    <recommendedName>
        <fullName evidence="3">Lipoprotein</fullName>
    </recommendedName>
</protein>
<organism evidence="1 2">
    <name type="scientific">Flavobacterium litorale</name>
    <dbReference type="NCBI Taxonomy" id="2856519"/>
    <lineage>
        <taxon>Bacteria</taxon>
        <taxon>Pseudomonadati</taxon>
        <taxon>Bacteroidota</taxon>
        <taxon>Flavobacteriia</taxon>
        <taxon>Flavobacteriales</taxon>
        <taxon>Flavobacteriaceae</taxon>
        <taxon>Flavobacterium</taxon>
    </lineage>
</organism>
<dbReference type="PROSITE" id="PS51257">
    <property type="entry name" value="PROKAR_LIPOPROTEIN"/>
    <property type="match status" value="1"/>
</dbReference>
<proteinExistence type="predicted"/>
<evidence type="ECO:0000313" key="2">
    <source>
        <dbReference type="Proteomes" id="UP000825381"/>
    </source>
</evidence>
<accession>A0ABX8V724</accession>
<reference evidence="1 2" key="1">
    <citation type="submission" date="2021-07" db="EMBL/GenBank/DDBJ databases">
        <title>Flavobacterium WSW3-B6 sp.nov, isolated from seaweed.</title>
        <authorList>
            <person name="Muhammad N."/>
            <person name="Ho H."/>
            <person name="Lee Y.-J."/>
            <person name="Nguyen T."/>
            <person name="Ho J."/>
            <person name="Kim S.-G."/>
        </authorList>
    </citation>
    <scope>NUCLEOTIDE SEQUENCE [LARGE SCALE GENOMIC DNA]</scope>
    <source>
        <strain evidence="1 2">WSW3-B6</strain>
    </source>
</reference>
<dbReference type="Proteomes" id="UP000825381">
    <property type="component" value="Chromosome"/>
</dbReference>
<keyword evidence="2" id="KW-1185">Reference proteome</keyword>
<evidence type="ECO:0000313" key="1">
    <source>
        <dbReference type="EMBL" id="QYJ68630.1"/>
    </source>
</evidence>
<evidence type="ECO:0008006" key="3">
    <source>
        <dbReference type="Google" id="ProtNLM"/>
    </source>
</evidence>
<name>A0ABX8V724_9FLAO</name>
<sequence>MKKNFLALGGVALLLLASCGPRVHRYGCRGGGRCITSVTTQAEKIKKMPPKQAAFSKTVTKAVVSKPA</sequence>